<dbReference type="SUPFAM" id="SSF82171">
    <property type="entry name" value="DPP6 N-terminal domain-like"/>
    <property type="match status" value="1"/>
</dbReference>
<evidence type="ECO:0000313" key="3">
    <source>
        <dbReference type="EMBL" id="MDN3923189.1"/>
    </source>
</evidence>
<keyword evidence="1" id="KW-0378">Hydrolase</keyword>
<proteinExistence type="predicted"/>
<accession>A0ABT8E064</accession>
<dbReference type="PANTHER" id="PTHR42776">
    <property type="entry name" value="SERINE PEPTIDASE S9 FAMILY MEMBER"/>
    <property type="match status" value="1"/>
</dbReference>
<protein>
    <submittedName>
        <fullName evidence="3">Prolyl oligopeptidase family serine peptidase</fullName>
    </submittedName>
</protein>
<comment type="caution">
    <text evidence="3">The sequence shown here is derived from an EMBL/GenBank/DDBJ whole genome shotgun (WGS) entry which is preliminary data.</text>
</comment>
<dbReference type="InterPro" id="IPR029058">
    <property type="entry name" value="AB_hydrolase_fold"/>
</dbReference>
<dbReference type="InterPro" id="IPR001375">
    <property type="entry name" value="Peptidase_S9_cat"/>
</dbReference>
<keyword evidence="4" id="KW-1185">Reference proteome</keyword>
<dbReference type="InterPro" id="IPR011042">
    <property type="entry name" value="6-blade_b-propeller_TolB-like"/>
</dbReference>
<dbReference type="Gene3D" id="3.40.50.1820">
    <property type="entry name" value="alpha/beta hydrolase"/>
    <property type="match status" value="1"/>
</dbReference>
<evidence type="ECO:0000256" key="1">
    <source>
        <dbReference type="ARBA" id="ARBA00022801"/>
    </source>
</evidence>
<dbReference type="PANTHER" id="PTHR42776:SF27">
    <property type="entry name" value="DIPEPTIDYL PEPTIDASE FAMILY MEMBER 6"/>
    <property type="match status" value="1"/>
</dbReference>
<dbReference type="Pfam" id="PF00326">
    <property type="entry name" value="Peptidase_S9"/>
    <property type="match status" value="1"/>
</dbReference>
<dbReference type="Proteomes" id="UP001228044">
    <property type="component" value="Unassembled WGS sequence"/>
</dbReference>
<dbReference type="RefSeq" id="WP_290361500.1">
    <property type="nucleotide sequence ID" value="NZ_JAUHHC010000008.1"/>
</dbReference>
<evidence type="ECO:0000259" key="2">
    <source>
        <dbReference type="Pfam" id="PF00326"/>
    </source>
</evidence>
<name>A0ABT8E064_9BURK</name>
<dbReference type="Gene3D" id="2.120.10.30">
    <property type="entry name" value="TolB, C-terminal domain"/>
    <property type="match status" value="1"/>
</dbReference>
<reference evidence="3 4" key="1">
    <citation type="submission" date="2023-06" db="EMBL/GenBank/DDBJ databases">
        <title>Pelomonas sp. PFR6 16S ribosomal RNA gene Genome sequencing and assembly.</title>
        <authorList>
            <person name="Woo H."/>
        </authorList>
    </citation>
    <scope>NUCLEOTIDE SEQUENCE [LARGE SCALE GENOMIC DNA]</scope>
    <source>
        <strain evidence="3 4">PFR6</strain>
    </source>
</reference>
<feature type="domain" description="Peptidase S9 prolyl oligopeptidase catalytic" evidence="2">
    <location>
        <begin position="452"/>
        <end position="650"/>
    </location>
</feature>
<evidence type="ECO:0000313" key="4">
    <source>
        <dbReference type="Proteomes" id="UP001228044"/>
    </source>
</evidence>
<organism evidence="3 4">
    <name type="scientific">Roseateles violae</name>
    <dbReference type="NCBI Taxonomy" id="3058042"/>
    <lineage>
        <taxon>Bacteria</taxon>
        <taxon>Pseudomonadati</taxon>
        <taxon>Pseudomonadota</taxon>
        <taxon>Betaproteobacteria</taxon>
        <taxon>Burkholderiales</taxon>
        <taxon>Sphaerotilaceae</taxon>
        <taxon>Roseateles</taxon>
    </lineage>
</organism>
<dbReference type="SUPFAM" id="SSF53474">
    <property type="entry name" value="alpha/beta-Hydrolases"/>
    <property type="match status" value="1"/>
</dbReference>
<dbReference type="EMBL" id="JAUHHC010000008">
    <property type="protein sequence ID" value="MDN3923189.1"/>
    <property type="molecule type" value="Genomic_DNA"/>
</dbReference>
<gene>
    <name evidence="3" type="ORF">QWJ38_23120</name>
</gene>
<sequence>MTPPAALPADMSSTPAGARVRQLYEAWWQPGTEQLHGASELVALDGQIWFTGSAMPGALEAGPAKRVYRLDGEGRCDSLPAGTRLAQPSAPLRLLALVQARPGGGDAVELLSLDGTERRESWLAGGVVEQLRWSADGTQLLILVAGLSADVSGREGGHSMKSSAGPAWLPDVASPTGADRWRSLWIWAPERGAPRRITEAPFNPWEAAWCGPSDLLCVASHDHGEGSWYEAGLYRLGPASSEPVRIRQPAEQIGCPAGSADGEWMAWIEAVSSDRGLVCGRLHLQRAGAPALALDTEGVELTDIQWRDERRLLCTGLRGLETVVGNLDIGSGEFDIVWCSGTATLSGWQPVAIPCGRDGALAVVEAYATPPAIAWLERGSARPLLAMGPARPPDAGTIRPLRWQASDGLEIEGWLVEPTEAPAGPAPLFVDVHGGPIWAHRPRWAAGLRATPVLARQGYRVLLPNPRGSCGRGQDFARRVVGDMGGADADDLITGVQALVAQGLADPARVAISGTSYGGFLAAWLPTVCSTFQASIPISPVTNWYSQHFGSQVPWFASAFLRSAPGRADGPYHALSPLFHADRIQAPTLVLAGLRDKNAPASQALEFYNALVEARVPSELAMYPLASHSLRGFPDYLDSAARIVAWLECHL</sequence>